<sequence>MMLAHATGRLNQTAPIQTVVCIPFMGGVLELGTSDLVLEDPNMVNQIGTSFWELPFSACSESEVPSSSPSTNETGNGEVDIVMLEDLDHNVVDGMISKLGEVECMSDINLDHVSEEVDKFYGLIKELDMRSLEDNWVMERSFEYMSSLEMAPDMDAPSIDDAVITLSSFVKGSHPSCFTVWKRSSDWEHVVARVTGESQKLLKKAVAGGAWIARPQESNIKTHVLSERRRREKLNDMFLVLKSMIPSINKMDKASILAETITYLRELEQRVEELQSSRTPSLRPNEAPGQGLHEVVGKKKIKLSTRSKRKALEMEREDDDCPNNVVNVTVMEKEVLLEVQCRWKELLMTRVFDVIKSLRLDIVSMHASTPEGHLDLKIRATQQFAVGYAAIAPGMITEALQKAICNR</sequence>
<evidence type="ECO:0000256" key="6">
    <source>
        <dbReference type="ARBA" id="ARBA00023242"/>
    </source>
</evidence>
<evidence type="ECO:0000256" key="4">
    <source>
        <dbReference type="ARBA" id="ARBA00023159"/>
    </source>
</evidence>
<dbReference type="InterPro" id="IPR025610">
    <property type="entry name" value="MYC/MYB_N"/>
</dbReference>
<dbReference type="GO" id="GO:0005634">
    <property type="term" value="C:nucleus"/>
    <property type="evidence" value="ECO:0007669"/>
    <property type="project" value="UniProtKB-SubCell"/>
</dbReference>
<dbReference type="PANTHER" id="PTHR46266">
    <property type="entry name" value="TRANSCRIPTION FACTOR TT8"/>
    <property type="match status" value="1"/>
</dbReference>
<evidence type="ECO:0000313" key="9">
    <source>
        <dbReference type="Proteomes" id="UP000324705"/>
    </source>
</evidence>
<keyword evidence="5" id="KW-0804">Transcription</keyword>
<gene>
    <name evidence="8" type="ORF">TRITD_4Bv1G207530</name>
</gene>
<evidence type="ECO:0000256" key="2">
    <source>
        <dbReference type="ARBA" id="ARBA00005510"/>
    </source>
</evidence>
<dbReference type="InterPro" id="IPR054502">
    <property type="entry name" value="bHLH-TF_ACT-like_plant"/>
</dbReference>
<evidence type="ECO:0000256" key="3">
    <source>
        <dbReference type="ARBA" id="ARBA00023015"/>
    </source>
</evidence>
<dbReference type="Gramene" id="TRITD4Bv1G207530.1">
    <property type="protein sequence ID" value="TRITD4Bv1G207530.1"/>
    <property type="gene ID" value="TRITD4Bv1G207530"/>
</dbReference>
<protein>
    <recommendedName>
        <fullName evidence="7">BHLH domain-containing protein</fullName>
    </recommendedName>
</protein>
<dbReference type="Gene3D" id="4.10.280.10">
    <property type="entry name" value="Helix-loop-helix DNA-binding domain"/>
    <property type="match status" value="1"/>
</dbReference>
<evidence type="ECO:0000256" key="5">
    <source>
        <dbReference type="ARBA" id="ARBA00023163"/>
    </source>
</evidence>
<dbReference type="SUPFAM" id="SSF47459">
    <property type="entry name" value="HLH, helix-loop-helix DNA-binding domain"/>
    <property type="match status" value="1"/>
</dbReference>
<evidence type="ECO:0000259" key="7">
    <source>
        <dbReference type="PROSITE" id="PS50888"/>
    </source>
</evidence>
<proteinExistence type="inferred from homology"/>
<dbReference type="InterPro" id="IPR036638">
    <property type="entry name" value="HLH_DNA-bd_sf"/>
</dbReference>
<dbReference type="Pfam" id="PF14215">
    <property type="entry name" value="bHLH-MYC_N"/>
    <property type="match status" value="1"/>
</dbReference>
<dbReference type="EMBL" id="LT934118">
    <property type="protein sequence ID" value="VAI11805.1"/>
    <property type="molecule type" value="Genomic_DNA"/>
</dbReference>
<dbReference type="Pfam" id="PF22754">
    <property type="entry name" value="bHLH-TF_ACT-like_plant"/>
    <property type="match status" value="1"/>
</dbReference>
<comment type="subcellular location">
    <subcellularLocation>
        <location evidence="1">Nucleus</location>
    </subcellularLocation>
</comment>
<dbReference type="SMART" id="SM00353">
    <property type="entry name" value="HLH"/>
    <property type="match status" value="1"/>
</dbReference>
<keyword evidence="6" id="KW-0539">Nucleus</keyword>
<keyword evidence="3" id="KW-0805">Transcription regulation</keyword>
<accession>A0A9R0TDD8</accession>
<name>A0A9R0TDD8_TRITD</name>
<dbReference type="InterPro" id="IPR011598">
    <property type="entry name" value="bHLH_dom"/>
</dbReference>
<evidence type="ECO:0000313" key="8">
    <source>
        <dbReference type="EMBL" id="VAI11805.1"/>
    </source>
</evidence>
<dbReference type="Pfam" id="PF00010">
    <property type="entry name" value="HLH"/>
    <property type="match status" value="1"/>
</dbReference>
<comment type="similarity">
    <text evidence="2">Belongs to the bHLH protein family.</text>
</comment>
<dbReference type="AlphaFoldDB" id="A0A9R0TDD8"/>
<reference evidence="8 9" key="1">
    <citation type="submission" date="2017-09" db="EMBL/GenBank/DDBJ databases">
        <authorList>
            <consortium name="International Durum Wheat Genome Sequencing Consortium (IDWGSC)"/>
            <person name="Milanesi L."/>
        </authorList>
    </citation>
    <scope>NUCLEOTIDE SEQUENCE [LARGE SCALE GENOMIC DNA]</scope>
    <source>
        <strain evidence="9">cv. Svevo</strain>
    </source>
</reference>
<keyword evidence="9" id="KW-1185">Reference proteome</keyword>
<dbReference type="PROSITE" id="PS50888">
    <property type="entry name" value="BHLH"/>
    <property type="match status" value="1"/>
</dbReference>
<feature type="domain" description="BHLH" evidence="7">
    <location>
        <begin position="218"/>
        <end position="267"/>
    </location>
</feature>
<evidence type="ECO:0000256" key="1">
    <source>
        <dbReference type="ARBA" id="ARBA00004123"/>
    </source>
</evidence>
<dbReference type="OMA" id="ECMSDIN"/>
<organism evidence="8 9">
    <name type="scientific">Triticum turgidum subsp. durum</name>
    <name type="common">Durum wheat</name>
    <name type="synonym">Triticum durum</name>
    <dbReference type="NCBI Taxonomy" id="4567"/>
    <lineage>
        <taxon>Eukaryota</taxon>
        <taxon>Viridiplantae</taxon>
        <taxon>Streptophyta</taxon>
        <taxon>Embryophyta</taxon>
        <taxon>Tracheophyta</taxon>
        <taxon>Spermatophyta</taxon>
        <taxon>Magnoliopsida</taxon>
        <taxon>Liliopsida</taxon>
        <taxon>Poales</taxon>
        <taxon>Poaceae</taxon>
        <taxon>BOP clade</taxon>
        <taxon>Pooideae</taxon>
        <taxon>Triticodae</taxon>
        <taxon>Triticeae</taxon>
        <taxon>Triticinae</taxon>
        <taxon>Triticum</taxon>
    </lineage>
</organism>
<dbReference type="GO" id="GO:0046983">
    <property type="term" value="F:protein dimerization activity"/>
    <property type="evidence" value="ECO:0007669"/>
    <property type="project" value="InterPro"/>
</dbReference>
<keyword evidence="4" id="KW-0010">Activator</keyword>
<dbReference type="Proteomes" id="UP000324705">
    <property type="component" value="Chromosome 4B"/>
</dbReference>
<dbReference type="PANTHER" id="PTHR46266:SF3">
    <property type="entry name" value="TRANSCRIPTION FACTOR EGL1"/>
    <property type="match status" value="1"/>
</dbReference>